<evidence type="ECO:0000313" key="3">
    <source>
        <dbReference type="Proteomes" id="UP000828390"/>
    </source>
</evidence>
<reference evidence="2" key="2">
    <citation type="submission" date="2020-11" db="EMBL/GenBank/DDBJ databases">
        <authorList>
            <person name="McCartney M.A."/>
            <person name="Auch B."/>
            <person name="Kono T."/>
            <person name="Mallez S."/>
            <person name="Becker A."/>
            <person name="Gohl D.M."/>
            <person name="Silverstein K.A.T."/>
            <person name="Koren S."/>
            <person name="Bechman K.B."/>
            <person name="Herman A."/>
            <person name="Abrahante J.E."/>
            <person name="Garbe J."/>
        </authorList>
    </citation>
    <scope>NUCLEOTIDE SEQUENCE</scope>
    <source>
        <strain evidence="2">Duluth1</strain>
        <tissue evidence="2">Whole animal</tissue>
    </source>
</reference>
<sequence>MCSSSSKDKYRSDKLSPEFEDRRRHVSKKRYYEWNQSPYWKTQSIVYTGNNPGLQSRPSEWYYENNLNATMNPCYDENEWVSQPIIPQRYVYTEFNRTDRGQYGTFSPDYTEYGHADYR</sequence>
<name>A0A9D4QQW0_DREPO</name>
<reference evidence="2" key="1">
    <citation type="journal article" date="2019" name="bioRxiv">
        <title>The Genome of the Zebra Mussel, Dreissena polymorpha: A Resource for Invasive Species Research.</title>
        <authorList>
            <person name="McCartney M.A."/>
            <person name="Auch B."/>
            <person name="Kono T."/>
            <person name="Mallez S."/>
            <person name="Zhang Y."/>
            <person name="Obille A."/>
            <person name="Becker A."/>
            <person name="Abrahante J.E."/>
            <person name="Garbe J."/>
            <person name="Badalamenti J.P."/>
            <person name="Herman A."/>
            <person name="Mangelson H."/>
            <person name="Liachko I."/>
            <person name="Sullivan S."/>
            <person name="Sone E.D."/>
            <person name="Koren S."/>
            <person name="Silverstein K.A.T."/>
            <person name="Beckman K.B."/>
            <person name="Gohl D.M."/>
        </authorList>
    </citation>
    <scope>NUCLEOTIDE SEQUENCE</scope>
    <source>
        <strain evidence="2">Duluth1</strain>
        <tissue evidence="2">Whole animal</tissue>
    </source>
</reference>
<comment type="caution">
    <text evidence="2">The sequence shown here is derived from an EMBL/GenBank/DDBJ whole genome shotgun (WGS) entry which is preliminary data.</text>
</comment>
<dbReference type="EMBL" id="JAIWYP010000004">
    <property type="protein sequence ID" value="KAH3839010.1"/>
    <property type="molecule type" value="Genomic_DNA"/>
</dbReference>
<gene>
    <name evidence="2" type="ORF">DPMN_112429</name>
</gene>
<proteinExistence type="predicted"/>
<dbReference type="Proteomes" id="UP000828390">
    <property type="component" value="Unassembled WGS sequence"/>
</dbReference>
<keyword evidence="3" id="KW-1185">Reference proteome</keyword>
<accession>A0A9D4QQW0</accession>
<organism evidence="2 3">
    <name type="scientific">Dreissena polymorpha</name>
    <name type="common">Zebra mussel</name>
    <name type="synonym">Mytilus polymorpha</name>
    <dbReference type="NCBI Taxonomy" id="45954"/>
    <lineage>
        <taxon>Eukaryota</taxon>
        <taxon>Metazoa</taxon>
        <taxon>Spiralia</taxon>
        <taxon>Lophotrochozoa</taxon>
        <taxon>Mollusca</taxon>
        <taxon>Bivalvia</taxon>
        <taxon>Autobranchia</taxon>
        <taxon>Heteroconchia</taxon>
        <taxon>Euheterodonta</taxon>
        <taxon>Imparidentia</taxon>
        <taxon>Neoheterodontei</taxon>
        <taxon>Myida</taxon>
        <taxon>Dreissenoidea</taxon>
        <taxon>Dreissenidae</taxon>
        <taxon>Dreissena</taxon>
    </lineage>
</organism>
<evidence type="ECO:0000313" key="2">
    <source>
        <dbReference type="EMBL" id="KAH3839010.1"/>
    </source>
</evidence>
<dbReference type="AlphaFoldDB" id="A0A9D4QQW0"/>
<evidence type="ECO:0000256" key="1">
    <source>
        <dbReference type="SAM" id="MobiDB-lite"/>
    </source>
</evidence>
<feature type="region of interest" description="Disordered" evidence="1">
    <location>
        <begin position="1"/>
        <end position="25"/>
    </location>
</feature>
<protein>
    <submittedName>
        <fullName evidence="2">Uncharacterized protein</fullName>
    </submittedName>
</protein>
<feature type="compositionally biased region" description="Basic and acidic residues" evidence="1">
    <location>
        <begin position="1"/>
        <end position="23"/>
    </location>
</feature>